<evidence type="ECO:0000256" key="3">
    <source>
        <dbReference type="ARBA" id="ARBA00009620"/>
    </source>
</evidence>
<reference evidence="11" key="2">
    <citation type="journal article" date="2019" name="Int. J. Syst. Evol. Microbiol.">
        <title>Polynucleobacter paneuropaeus sp. nov., characterized by six strains isolated from freshwater lakes located along a 3000 km north-south cross-section across Europe.</title>
        <authorList>
            <person name="Hoetzinger M."/>
            <person name="Schmidt J."/>
            <person name="Pitt A."/>
            <person name="Koll U."/>
            <person name="Lang E."/>
            <person name="Hahn M.W."/>
        </authorList>
    </citation>
    <scope>NUCLEOTIDE SEQUENCE</scope>
    <source>
        <strain evidence="11">MG-25-Pas1-D2</strain>
    </source>
</reference>
<reference evidence="14" key="1">
    <citation type="submission" date="2018-06" db="EMBL/GenBank/DDBJ databases">
        <title>Description of a new Polynucleobacter species.</title>
        <authorList>
            <person name="Hahn M.W."/>
        </authorList>
    </citation>
    <scope>NUCLEOTIDE SEQUENCE [LARGE SCALE GENOMIC DNA]</scope>
    <source>
        <strain evidence="14">MG-25-Pas1-D2</strain>
    </source>
</reference>
<sequence>MSLSQNLNRQILLKLLIASVLMFGFGYALVPLYKALCQVTGINVVTSKNDYGVRAYSPNKVGNTQIDYSRKVTVEFDSNSRGPFNFHPAKNFLEVHPGEMTEIVYEVSNKLDRPVQAQAIPSYAPKSATEFFTKLECFCFQQQTLAAYETRKMPVVFVIDAGLPDDVKTITLSYTFFEVGVPPAAPGATTPKSKALI</sequence>
<dbReference type="EMBL" id="JAANEY010000001">
    <property type="protein sequence ID" value="MBT8551510.1"/>
    <property type="molecule type" value="Genomic_DNA"/>
</dbReference>
<dbReference type="AlphaFoldDB" id="A0A2Z4JPD9"/>
<evidence type="ECO:0000256" key="8">
    <source>
        <dbReference type="ARBA" id="ARBA00023008"/>
    </source>
</evidence>
<dbReference type="PANTHER" id="PTHR21320:SF3">
    <property type="entry name" value="CYTOCHROME C OXIDASE ASSEMBLY PROTEIN COX11, MITOCHONDRIAL-RELATED"/>
    <property type="match status" value="1"/>
</dbReference>
<evidence type="ECO:0000313" key="13">
    <source>
        <dbReference type="EMBL" id="MBT8591368.1"/>
    </source>
</evidence>
<evidence type="ECO:0000256" key="1">
    <source>
        <dbReference type="ARBA" id="ARBA00004007"/>
    </source>
</evidence>
<keyword evidence="6" id="KW-0735">Signal-anchor</keyword>
<name>A0A2Z4JPD9_9BURK</name>
<keyword evidence="5 10" id="KW-0812">Transmembrane</keyword>
<dbReference type="GeneID" id="66832961"/>
<evidence type="ECO:0000256" key="2">
    <source>
        <dbReference type="ARBA" id="ARBA00004382"/>
    </source>
</evidence>
<dbReference type="Proteomes" id="UP000248592">
    <property type="component" value="Chromosome"/>
</dbReference>
<dbReference type="PIRSF" id="PIRSF005413">
    <property type="entry name" value="COX11"/>
    <property type="match status" value="1"/>
</dbReference>
<evidence type="ECO:0000313" key="12">
    <source>
        <dbReference type="EMBL" id="MBT8551510.1"/>
    </source>
</evidence>
<comment type="function">
    <text evidence="1">Exerts its effect at some terminal stage of cytochrome c oxidase synthesis, probably by being involved in the insertion of the copper B into subunit I.</text>
</comment>
<dbReference type="SUPFAM" id="SSF110111">
    <property type="entry name" value="Ctag/Cox11"/>
    <property type="match status" value="1"/>
</dbReference>
<dbReference type="EMBL" id="JAANGI010000001">
    <property type="protein sequence ID" value="MBT8591368.1"/>
    <property type="molecule type" value="Genomic_DNA"/>
</dbReference>
<evidence type="ECO:0000256" key="4">
    <source>
        <dbReference type="ARBA" id="ARBA00015384"/>
    </source>
</evidence>
<keyword evidence="8" id="KW-0186">Copper</keyword>
<evidence type="ECO:0000313" key="14">
    <source>
        <dbReference type="Proteomes" id="UP000248592"/>
    </source>
</evidence>
<comment type="subcellular location">
    <subcellularLocation>
        <location evidence="2">Cell inner membrane</location>
        <topology evidence="2">Single-pass type II membrane protein</topology>
        <orientation evidence="2">Periplasmic side</orientation>
    </subcellularLocation>
</comment>
<protein>
    <recommendedName>
        <fullName evidence="4">Cytochrome c oxidase assembly protein CtaG</fullName>
    </recommendedName>
</protein>
<proteinExistence type="inferred from homology"/>
<keyword evidence="7 10" id="KW-1133">Transmembrane helix</keyword>
<dbReference type="OrthoDB" id="9804841at2"/>
<evidence type="ECO:0000256" key="6">
    <source>
        <dbReference type="ARBA" id="ARBA00022968"/>
    </source>
</evidence>
<dbReference type="Proteomes" id="UP000783102">
    <property type="component" value="Unassembled WGS sequence"/>
</dbReference>
<dbReference type="InterPro" id="IPR007533">
    <property type="entry name" value="Cyt_c_oxidase_assmbl_CtaG"/>
</dbReference>
<evidence type="ECO:0000313" key="11">
    <source>
        <dbReference type="EMBL" id="AWW50445.1"/>
    </source>
</evidence>
<evidence type="ECO:0000256" key="7">
    <source>
        <dbReference type="ARBA" id="ARBA00022989"/>
    </source>
</evidence>
<comment type="similarity">
    <text evidence="3">Belongs to the COX11/CtaG family.</text>
</comment>
<dbReference type="GO" id="GO:0005886">
    <property type="term" value="C:plasma membrane"/>
    <property type="evidence" value="ECO:0007669"/>
    <property type="project" value="UniProtKB-SubCell"/>
</dbReference>
<accession>A0A2Z4JPD9</accession>
<dbReference type="KEGG" id="poh:DPM16_07490"/>
<dbReference type="Pfam" id="PF04442">
    <property type="entry name" value="CtaG_Cox11"/>
    <property type="match status" value="1"/>
</dbReference>
<evidence type="ECO:0000256" key="5">
    <source>
        <dbReference type="ARBA" id="ARBA00022692"/>
    </source>
</evidence>
<dbReference type="EMBL" id="CP030085">
    <property type="protein sequence ID" value="AWW50445.1"/>
    <property type="molecule type" value="Genomic_DNA"/>
</dbReference>
<dbReference type="PANTHER" id="PTHR21320">
    <property type="entry name" value="CYTOCHROME C OXIDASE ASSEMBLY PROTEIN COX11-RELATED"/>
    <property type="match status" value="1"/>
</dbReference>
<organism evidence="11 14">
    <name type="scientific">Polynucleobacter paneuropaeus</name>
    <dbReference type="NCBI Taxonomy" id="2527775"/>
    <lineage>
        <taxon>Bacteria</taxon>
        <taxon>Pseudomonadati</taxon>
        <taxon>Pseudomonadota</taxon>
        <taxon>Betaproteobacteria</taxon>
        <taxon>Burkholderiales</taxon>
        <taxon>Burkholderiaceae</taxon>
        <taxon>Polynucleobacter</taxon>
    </lineage>
</organism>
<reference evidence="12" key="3">
    <citation type="journal article" date="2021" name="Genome Biol. Evol.">
        <title>Continental-Scale Gene Flow Prevents Allopatric Divergence of Pelagic Freshwater Bacteria.</title>
        <authorList>
            <person name="Hoetzinger M."/>
            <person name="Pitt A."/>
            <person name="Huemer A."/>
            <person name="Hahn M.W."/>
        </authorList>
    </citation>
    <scope>NUCLEOTIDE SEQUENCE</scope>
    <source>
        <strain evidence="13">AP-YLGG-20-G6</strain>
        <strain evidence="12">SM1-W8</strain>
    </source>
</reference>
<gene>
    <name evidence="13" type="ORF">G6693_05440</name>
    <name evidence="12" type="ORF">G6731_06015</name>
    <name evidence="11" type="ORF">Pas1_08660</name>
</gene>
<dbReference type="NCBIfam" id="NF003465">
    <property type="entry name" value="PRK05089.1"/>
    <property type="match status" value="1"/>
</dbReference>
<feature type="transmembrane region" description="Helical" evidence="10">
    <location>
        <begin position="12"/>
        <end position="33"/>
    </location>
</feature>
<dbReference type="InterPro" id="IPR023471">
    <property type="entry name" value="CtaG/Cox11_dom_sf"/>
</dbReference>
<dbReference type="Gene3D" id="2.60.370.10">
    <property type="entry name" value="Ctag/Cox11"/>
    <property type="match status" value="1"/>
</dbReference>
<dbReference type="RefSeq" id="WP_112205485.1">
    <property type="nucleotide sequence ID" value="NZ_CBCSBS010000002.1"/>
</dbReference>
<dbReference type="GO" id="GO:0005507">
    <property type="term" value="F:copper ion binding"/>
    <property type="evidence" value="ECO:0007669"/>
    <property type="project" value="InterPro"/>
</dbReference>
<evidence type="ECO:0000256" key="9">
    <source>
        <dbReference type="ARBA" id="ARBA00023136"/>
    </source>
</evidence>
<keyword evidence="9 10" id="KW-0472">Membrane</keyword>
<evidence type="ECO:0000256" key="10">
    <source>
        <dbReference type="SAM" id="Phobius"/>
    </source>
</evidence>
<dbReference type="Proteomes" id="UP000762271">
    <property type="component" value="Unassembled WGS sequence"/>
</dbReference>